<dbReference type="InterPro" id="IPR033136">
    <property type="entry name" value="DNA_ligase_CS"/>
</dbReference>
<proteinExistence type="inferred from homology"/>
<dbReference type="HAMAP" id="MF_01588">
    <property type="entry name" value="DNA_ligase_A"/>
    <property type="match status" value="1"/>
</dbReference>
<dbReference type="SMART" id="SM00292">
    <property type="entry name" value="BRCT"/>
    <property type="match status" value="1"/>
</dbReference>
<evidence type="ECO:0000256" key="9">
    <source>
        <dbReference type="ARBA" id="ARBA00023027"/>
    </source>
</evidence>
<dbReference type="SUPFAM" id="SSF52113">
    <property type="entry name" value="BRCT domain"/>
    <property type="match status" value="1"/>
</dbReference>
<dbReference type="PROSITE" id="PS01055">
    <property type="entry name" value="DNA_LIGASE_N1"/>
    <property type="match status" value="1"/>
</dbReference>
<comment type="cofactor">
    <cofactor evidence="1">
        <name>Mg(2+)</name>
        <dbReference type="ChEBI" id="CHEBI:18420"/>
    </cofactor>
</comment>
<dbReference type="PROSITE" id="PS01056">
    <property type="entry name" value="DNA_LIGASE_N2"/>
    <property type="match status" value="1"/>
</dbReference>
<dbReference type="SMART" id="SM00532">
    <property type="entry name" value="LIGANc"/>
    <property type="match status" value="1"/>
</dbReference>
<feature type="domain" description="BRCT" evidence="12">
    <location>
        <begin position="621"/>
        <end position="694"/>
    </location>
</feature>
<dbReference type="InterPro" id="IPR001679">
    <property type="entry name" value="DNA_ligase"/>
</dbReference>
<dbReference type="Gene3D" id="3.40.50.10190">
    <property type="entry name" value="BRCT domain"/>
    <property type="match status" value="1"/>
</dbReference>
<dbReference type="InterPro" id="IPR010994">
    <property type="entry name" value="RuvA_2-like"/>
</dbReference>
<dbReference type="InterPro" id="IPR013839">
    <property type="entry name" value="DNAligase_adenylation"/>
</dbReference>
<dbReference type="GO" id="GO:0006281">
    <property type="term" value="P:DNA repair"/>
    <property type="evidence" value="ECO:0007669"/>
    <property type="project" value="UniProtKB-KW"/>
</dbReference>
<dbReference type="Pfam" id="PF00533">
    <property type="entry name" value="BRCT"/>
    <property type="match status" value="1"/>
</dbReference>
<name>A0A380T9S9_9ZZZZ</name>
<keyword evidence="4" id="KW-0235">DNA replication</keyword>
<dbReference type="PROSITE" id="PS50172">
    <property type="entry name" value="BRCT"/>
    <property type="match status" value="1"/>
</dbReference>
<dbReference type="Gene3D" id="2.40.50.140">
    <property type="entry name" value="Nucleic acid-binding proteins"/>
    <property type="match status" value="1"/>
</dbReference>
<dbReference type="CDD" id="cd17748">
    <property type="entry name" value="BRCT_DNA_ligase_like"/>
    <property type="match status" value="1"/>
</dbReference>
<dbReference type="Gene3D" id="1.10.150.20">
    <property type="entry name" value="5' to 3' exonuclease, C-terminal subdomain"/>
    <property type="match status" value="2"/>
</dbReference>
<dbReference type="NCBIfam" id="TIGR00575">
    <property type="entry name" value="dnlj"/>
    <property type="match status" value="1"/>
</dbReference>
<dbReference type="InterPro" id="IPR041663">
    <property type="entry name" value="DisA/LigA_HHH"/>
</dbReference>
<evidence type="ECO:0000256" key="6">
    <source>
        <dbReference type="ARBA" id="ARBA00022763"/>
    </source>
</evidence>
<evidence type="ECO:0000256" key="8">
    <source>
        <dbReference type="ARBA" id="ARBA00022842"/>
    </source>
</evidence>
<dbReference type="SUPFAM" id="SSF56091">
    <property type="entry name" value="DNA ligase/mRNA capping enzyme, catalytic domain"/>
    <property type="match status" value="1"/>
</dbReference>
<dbReference type="PIRSF" id="PIRSF001604">
    <property type="entry name" value="LigA"/>
    <property type="match status" value="1"/>
</dbReference>
<dbReference type="NCBIfam" id="NF005932">
    <property type="entry name" value="PRK07956.1"/>
    <property type="match status" value="1"/>
</dbReference>
<dbReference type="InterPro" id="IPR018239">
    <property type="entry name" value="DNA_ligase_AS"/>
</dbReference>
<keyword evidence="3 13" id="KW-0436">Ligase</keyword>
<dbReference type="PANTHER" id="PTHR23389">
    <property type="entry name" value="CHROMOSOME TRANSMISSION FIDELITY FACTOR 18"/>
    <property type="match status" value="1"/>
</dbReference>
<evidence type="ECO:0000256" key="11">
    <source>
        <dbReference type="ARBA" id="ARBA00034005"/>
    </source>
</evidence>
<dbReference type="SUPFAM" id="SSF50249">
    <property type="entry name" value="Nucleic acid-binding proteins"/>
    <property type="match status" value="1"/>
</dbReference>
<reference evidence="13" key="1">
    <citation type="submission" date="2018-07" db="EMBL/GenBank/DDBJ databases">
        <authorList>
            <person name="Quirk P.G."/>
            <person name="Krulwich T.A."/>
        </authorList>
    </citation>
    <scope>NUCLEOTIDE SEQUENCE</scope>
</reference>
<dbReference type="Pfam" id="PF03119">
    <property type="entry name" value="DNA_ligase_ZBD"/>
    <property type="match status" value="1"/>
</dbReference>
<evidence type="ECO:0000259" key="12">
    <source>
        <dbReference type="PROSITE" id="PS50172"/>
    </source>
</evidence>
<dbReference type="InterPro" id="IPR001357">
    <property type="entry name" value="BRCT_dom"/>
</dbReference>
<evidence type="ECO:0000256" key="10">
    <source>
        <dbReference type="ARBA" id="ARBA00023204"/>
    </source>
</evidence>
<dbReference type="FunFam" id="2.40.50.140:FF:000012">
    <property type="entry name" value="DNA ligase"/>
    <property type="match status" value="1"/>
</dbReference>
<dbReference type="GO" id="GO:0006260">
    <property type="term" value="P:DNA replication"/>
    <property type="evidence" value="ECO:0007669"/>
    <property type="project" value="UniProtKB-KW"/>
</dbReference>
<dbReference type="InterPro" id="IPR013840">
    <property type="entry name" value="DNAligase_N"/>
</dbReference>
<dbReference type="Pfam" id="PF12826">
    <property type="entry name" value="HHH_2"/>
    <property type="match status" value="1"/>
</dbReference>
<dbReference type="AlphaFoldDB" id="A0A380T9S9"/>
<dbReference type="InterPro" id="IPR036420">
    <property type="entry name" value="BRCT_dom_sf"/>
</dbReference>
<dbReference type="GO" id="GO:0046872">
    <property type="term" value="F:metal ion binding"/>
    <property type="evidence" value="ECO:0007669"/>
    <property type="project" value="UniProtKB-KW"/>
</dbReference>
<accession>A0A380T9S9</accession>
<dbReference type="Gene3D" id="1.10.287.610">
    <property type="entry name" value="Helix hairpin bin"/>
    <property type="match status" value="1"/>
</dbReference>
<keyword evidence="9" id="KW-0520">NAD</keyword>
<keyword evidence="5" id="KW-0479">Metal-binding</keyword>
<sequence length="702" mass="76211">MLTAPERRSRPVEGLSEADAALELEALAAEIARHDRAYYQDAAPLISDAEYDALFRRNALIEQRFPALMRSDSPSRRVGAPPAPAFAKVRHAQPMLSLNNAFSEAELVEFVAGVRRFLAKEVSAEADDALEIMAEPKIDGLSVSLRYEHGRLVRGATRGDGTTGEDVSANLQTIADIPKALPGAPKVIEVRGEVYMTIADFEALNARQQAQGAKVFANPRNAAAGSLRQLDPAVTAARPLRFFAYAWGEVSAEIAATHAAFLEALDRFGFVVNPLRRLCRSVEEMLDYYRTMAERRRQLAYEIDGIVFKVNRLDWQDLLGFVSRAPRWAIAHKFPAERATTVLRAIRIQVGRTGVLTPVAELEPVAVAGVMVSRATLHNEDEIRRKDIREGDTVVIQRAGDVIPQVVAVVAEKRPPGALPFAFPDTCPECGSRAERVADEAARRCTGGLICPAQAVERLKHFVSRDAFDIEGLGDKHIAAFWADGLLRQPADIFALPARIDEIRARDGWGDRSAERLMAAIEARRAIALERFIFALGIPQVGQATAKLLARRYRTFAAWRSAMEQAGEPTSQAYADLIAIEQIGPAVAADITGFFAEPHNREALDALAGAVTVEDAVVLPARPSAVAGKSVVFTGTLQTLKRKEAEAQAEALGAIVVQSVSKKTDLVIAGENAGSKAEKAKKLGLTVLSEEEWLQLTGAGAS</sequence>
<dbReference type="InterPro" id="IPR004150">
    <property type="entry name" value="NAD_DNA_ligase_OB"/>
</dbReference>
<evidence type="ECO:0000256" key="5">
    <source>
        <dbReference type="ARBA" id="ARBA00022723"/>
    </source>
</evidence>
<dbReference type="PANTHER" id="PTHR23389:SF9">
    <property type="entry name" value="DNA LIGASE"/>
    <property type="match status" value="1"/>
</dbReference>
<organism evidence="13">
    <name type="scientific">metagenome</name>
    <dbReference type="NCBI Taxonomy" id="256318"/>
    <lineage>
        <taxon>unclassified sequences</taxon>
        <taxon>metagenomes</taxon>
    </lineage>
</organism>
<dbReference type="GO" id="GO:0003911">
    <property type="term" value="F:DNA ligase (NAD+) activity"/>
    <property type="evidence" value="ECO:0007669"/>
    <property type="project" value="UniProtKB-EC"/>
</dbReference>
<dbReference type="SUPFAM" id="SSF47781">
    <property type="entry name" value="RuvA domain 2-like"/>
    <property type="match status" value="1"/>
</dbReference>
<dbReference type="EC" id="6.5.1.2" evidence="2"/>
<keyword evidence="7" id="KW-0862">Zinc</keyword>
<dbReference type="Gene3D" id="6.20.10.30">
    <property type="match status" value="1"/>
</dbReference>
<dbReference type="Pfam" id="PF01653">
    <property type="entry name" value="DNA_ligase_aden"/>
    <property type="match status" value="1"/>
</dbReference>
<dbReference type="InterPro" id="IPR012340">
    <property type="entry name" value="NA-bd_OB-fold"/>
</dbReference>
<keyword evidence="6" id="KW-0227">DNA damage</keyword>
<dbReference type="Gene3D" id="3.30.470.30">
    <property type="entry name" value="DNA ligase/mRNA capping enzyme"/>
    <property type="match status" value="1"/>
</dbReference>
<dbReference type="EMBL" id="UIDG01000002">
    <property type="protein sequence ID" value="SUS03519.1"/>
    <property type="molecule type" value="Genomic_DNA"/>
</dbReference>
<evidence type="ECO:0000256" key="3">
    <source>
        <dbReference type="ARBA" id="ARBA00022598"/>
    </source>
</evidence>
<dbReference type="CDD" id="cd00114">
    <property type="entry name" value="LIGANc"/>
    <property type="match status" value="1"/>
</dbReference>
<keyword evidence="8" id="KW-0460">Magnesium</keyword>
<evidence type="ECO:0000256" key="2">
    <source>
        <dbReference type="ARBA" id="ARBA00012722"/>
    </source>
</evidence>
<evidence type="ECO:0000256" key="4">
    <source>
        <dbReference type="ARBA" id="ARBA00022705"/>
    </source>
</evidence>
<dbReference type="InterPro" id="IPR004149">
    <property type="entry name" value="Znf_DNAligase_C4"/>
</dbReference>
<keyword evidence="10" id="KW-0234">DNA repair</keyword>
<evidence type="ECO:0000256" key="1">
    <source>
        <dbReference type="ARBA" id="ARBA00001946"/>
    </source>
</evidence>
<gene>
    <name evidence="13" type="primary">ligA</name>
    <name evidence="13" type="ORF">DF3PB_100015</name>
</gene>
<dbReference type="GO" id="GO:0005829">
    <property type="term" value="C:cytosol"/>
    <property type="evidence" value="ECO:0007669"/>
    <property type="project" value="TreeGrafter"/>
</dbReference>
<evidence type="ECO:0000313" key="13">
    <source>
        <dbReference type="EMBL" id="SUS03519.1"/>
    </source>
</evidence>
<dbReference type="Pfam" id="PF03120">
    <property type="entry name" value="OB_DNA_ligase"/>
    <property type="match status" value="1"/>
</dbReference>
<evidence type="ECO:0000256" key="7">
    <source>
        <dbReference type="ARBA" id="ARBA00022833"/>
    </source>
</evidence>
<dbReference type="FunFam" id="3.30.470.30:FF:000001">
    <property type="entry name" value="DNA ligase"/>
    <property type="match status" value="1"/>
</dbReference>
<comment type="catalytic activity">
    <reaction evidence="11">
        <text>NAD(+) + (deoxyribonucleotide)n-3'-hydroxyl + 5'-phospho-(deoxyribonucleotide)m = (deoxyribonucleotide)n+m + AMP + beta-nicotinamide D-nucleotide.</text>
        <dbReference type="EC" id="6.5.1.2"/>
    </reaction>
</comment>
<protein>
    <recommendedName>
        <fullName evidence="2">DNA ligase (NAD(+))</fullName>
        <ecNumber evidence="2">6.5.1.2</ecNumber>
    </recommendedName>
</protein>